<reference evidence="7" key="1">
    <citation type="submission" date="2022-12" db="EMBL/GenBank/DDBJ databases">
        <authorList>
            <person name="Petersen C."/>
        </authorList>
    </citation>
    <scope>NUCLEOTIDE SEQUENCE</scope>
    <source>
        <strain evidence="7">IBT 3081</strain>
    </source>
</reference>
<dbReference type="AlphaFoldDB" id="A0A9W9V7F8"/>
<dbReference type="InterPro" id="IPR014710">
    <property type="entry name" value="RmlC-like_jellyroll"/>
</dbReference>
<dbReference type="Gene3D" id="2.60.120.10">
    <property type="entry name" value="Jelly Rolls"/>
    <property type="match status" value="2"/>
</dbReference>
<dbReference type="InterPro" id="IPR006045">
    <property type="entry name" value="Cupin_1"/>
</dbReference>
<feature type="binding site" evidence="3">
    <location>
        <position position="372"/>
    </location>
    <ligand>
        <name>Mn(2+)</name>
        <dbReference type="ChEBI" id="CHEBI:29035"/>
        <label>2</label>
    </ligand>
</feature>
<evidence type="ECO:0000256" key="5">
    <source>
        <dbReference type="SAM" id="SignalP"/>
    </source>
</evidence>
<comment type="cofactor">
    <cofactor evidence="3">
        <name>Mn(2+)</name>
        <dbReference type="ChEBI" id="CHEBI:29035"/>
    </cofactor>
    <text evidence="3">Binds 2 manganese ions per subunit.</text>
</comment>
<dbReference type="SUPFAM" id="SSF51182">
    <property type="entry name" value="RmlC-like cupins"/>
    <property type="match status" value="1"/>
</dbReference>
<dbReference type="EMBL" id="JAPZBT010000002">
    <property type="protein sequence ID" value="KAJ5371708.1"/>
    <property type="molecule type" value="Genomic_DNA"/>
</dbReference>
<feature type="binding site" evidence="3">
    <location>
        <position position="197"/>
    </location>
    <ligand>
        <name>Mn(2+)</name>
        <dbReference type="ChEBI" id="CHEBI:29035"/>
        <label>1</label>
    </ligand>
</feature>
<keyword evidence="8" id="KW-1185">Reference proteome</keyword>
<dbReference type="PANTHER" id="PTHR35848">
    <property type="entry name" value="OXALATE-BINDING PROTEIN"/>
    <property type="match status" value="1"/>
</dbReference>
<sequence length="483" mass="52645">MKLQHFVTLLPVVLPLVHGAPARRDTPNPGLRGSGSLVGYSPSNTGGSDSPPDIKYTLLAGQKEDPKIGSYLDFEKADNPQPIRGTTGADDPGPSTSPVNAIPRFDCILSILTFIVGNYYYDRINSDKLAPPGTDHGQTINAQWPMGLSHNRFGIDGAGWARQENTNVMPDATLMAGVDMRLAPAGYRELHWHVAAEWSLVLNGSCRIQAVNENGETFIDDVAAGDVWYFPPGVPHSIQALDDGVEFLLVFDDGDFSEDNTFLATEVFLHTPREVLSKNFGVDLSAFEKIPEDELYIFKGTPAPADIQKQNVTTTAGLVPRDQSYSYHFSEQPAHEVAGGSVKIVDPLTFPIARNFSAAVVTVHPGGMREIHWHPTSDEWTFFISGQGRATLFTAPNAATTFDYAGGDVGYFPKSSSHYIENTGDENLVFVEVLQAPEFTDMALGQWIASTPRQIVADTLNLSDDMLDNLKTEKQYVVAGPKS</sequence>
<reference evidence="7" key="2">
    <citation type="journal article" date="2023" name="IMA Fungus">
        <title>Comparative genomic study of the Penicillium genus elucidates a diverse pangenome and 15 lateral gene transfer events.</title>
        <authorList>
            <person name="Petersen C."/>
            <person name="Sorensen T."/>
            <person name="Nielsen M.R."/>
            <person name="Sondergaard T.E."/>
            <person name="Sorensen J.L."/>
            <person name="Fitzpatrick D.A."/>
            <person name="Frisvad J.C."/>
            <person name="Nielsen K.L."/>
        </authorList>
    </citation>
    <scope>NUCLEOTIDE SEQUENCE</scope>
    <source>
        <strain evidence="7">IBT 3081</strain>
    </source>
</reference>
<feature type="domain" description="Cupin type-1" evidence="6">
    <location>
        <begin position="327"/>
        <end position="468"/>
    </location>
</feature>
<evidence type="ECO:0000313" key="7">
    <source>
        <dbReference type="EMBL" id="KAJ5371708.1"/>
    </source>
</evidence>
<dbReference type="GeneID" id="81460627"/>
<keyword evidence="1 3" id="KW-0479">Metal-binding</keyword>
<dbReference type="Proteomes" id="UP001147752">
    <property type="component" value="Unassembled WGS sequence"/>
</dbReference>
<feature type="binding site" evidence="3">
    <location>
        <position position="374"/>
    </location>
    <ligand>
        <name>Mn(2+)</name>
        <dbReference type="ChEBI" id="CHEBI:29035"/>
        <label>2</label>
    </ligand>
</feature>
<comment type="caution">
    <text evidence="7">The sequence shown here is derived from an EMBL/GenBank/DDBJ whole genome shotgun (WGS) entry which is preliminary data.</text>
</comment>
<name>A0A9W9V7F8_9EURO</name>
<evidence type="ECO:0000313" key="8">
    <source>
        <dbReference type="Proteomes" id="UP001147752"/>
    </source>
</evidence>
<feature type="binding site" evidence="3">
    <location>
        <position position="236"/>
    </location>
    <ligand>
        <name>Mn(2+)</name>
        <dbReference type="ChEBI" id="CHEBI:29035"/>
        <label>1</label>
    </ligand>
</feature>
<evidence type="ECO:0000256" key="3">
    <source>
        <dbReference type="PIRSR" id="PIRSR617774-2"/>
    </source>
</evidence>
<keyword evidence="5" id="KW-0732">Signal</keyword>
<proteinExistence type="predicted"/>
<evidence type="ECO:0000259" key="6">
    <source>
        <dbReference type="SMART" id="SM00835"/>
    </source>
</evidence>
<feature type="region of interest" description="Disordered" evidence="4">
    <location>
        <begin position="75"/>
        <end position="98"/>
    </location>
</feature>
<dbReference type="CDD" id="cd20304">
    <property type="entry name" value="cupin_OxDC_N"/>
    <property type="match status" value="1"/>
</dbReference>
<keyword evidence="3" id="KW-0464">Manganese</keyword>
<feature type="region of interest" description="Disordered" evidence="4">
    <location>
        <begin position="19"/>
        <end position="55"/>
    </location>
</feature>
<dbReference type="OrthoDB" id="10263073at2759"/>
<dbReference type="Pfam" id="PF00190">
    <property type="entry name" value="Cupin_1"/>
    <property type="match status" value="2"/>
</dbReference>
<feature type="signal peptide" evidence="5">
    <location>
        <begin position="1"/>
        <end position="19"/>
    </location>
</feature>
<dbReference type="RefSeq" id="XP_056577694.1">
    <property type="nucleotide sequence ID" value="XM_056721444.1"/>
</dbReference>
<organism evidence="7 8">
    <name type="scientific">Penicillium concentricum</name>
    <dbReference type="NCBI Taxonomy" id="293559"/>
    <lineage>
        <taxon>Eukaryota</taxon>
        <taxon>Fungi</taxon>
        <taxon>Dikarya</taxon>
        <taxon>Ascomycota</taxon>
        <taxon>Pezizomycotina</taxon>
        <taxon>Eurotiomycetes</taxon>
        <taxon>Eurotiomycetidae</taxon>
        <taxon>Eurotiales</taxon>
        <taxon>Aspergillaceae</taxon>
        <taxon>Penicillium</taxon>
    </lineage>
</organism>
<feature type="binding site" evidence="3">
    <location>
        <position position="191"/>
    </location>
    <ligand>
        <name>Mn(2+)</name>
        <dbReference type="ChEBI" id="CHEBI:29035"/>
        <label>1</label>
    </ligand>
</feature>
<dbReference type="InterPro" id="IPR051610">
    <property type="entry name" value="GPI/OXD"/>
</dbReference>
<feature type="domain" description="Cupin type-1" evidence="6">
    <location>
        <begin position="150"/>
        <end position="288"/>
    </location>
</feature>
<dbReference type="SMART" id="SM00835">
    <property type="entry name" value="Cupin_1"/>
    <property type="match status" value="2"/>
</dbReference>
<evidence type="ECO:0000256" key="2">
    <source>
        <dbReference type="PIRSR" id="PIRSR617774-1"/>
    </source>
</evidence>
<dbReference type="InterPro" id="IPR017774">
    <property type="entry name" value="Bicupin_oxalate_deCO2ase/Oxase"/>
</dbReference>
<dbReference type="PANTHER" id="PTHR35848:SF9">
    <property type="entry name" value="SLL1358 PROTEIN"/>
    <property type="match status" value="1"/>
</dbReference>
<gene>
    <name evidence="7" type="ORF">N7517_003714</name>
</gene>
<feature type="binding site" evidence="3">
    <location>
        <position position="193"/>
    </location>
    <ligand>
        <name>Mn(2+)</name>
        <dbReference type="ChEBI" id="CHEBI:29035"/>
        <label>1</label>
    </ligand>
</feature>
<protein>
    <recommendedName>
        <fullName evidence="6">Cupin type-1 domain-containing protein</fullName>
    </recommendedName>
</protein>
<feature type="chain" id="PRO_5040841172" description="Cupin type-1 domain-containing protein" evidence="5">
    <location>
        <begin position="20"/>
        <end position="483"/>
    </location>
</feature>
<accession>A0A9W9V7F8</accession>
<dbReference type="GO" id="GO:0033609">
    <property type="term" value="P:oxalate metabolic process"/>
    <property type="evidence" value="ECO:0007669"/>
    <property type="project" value="InterPro"/>
</dbReference>
<feature type="active site" description="Proton donor" evidence="2">
    <location>
        <position position="432"/>
    </location>
</feature>
<evidence type="ECO:0000256" key="1">
    <source>
        <dbReference type="ARBA" id="ARBA00022723"/>
    </source>
</evidence>
<evidence type="ECO:0000256" key="4">
    <source>
        <dbReference type="SAM" id="MobiDB-lite"/>
    </source>
</evidence>
<dbReference type="GO" id="GO:0046872">
    <property type="term" value="F:metal ion binding"/>
    <property type="evidence" value="ECO:0007669"/>
    <property type="project" value="UniProtKB-KW"/>
</dbReference>
<feature type="binding site" evidence="3">
    <location>
        <position position="418"/>
    </location>
    <ligand>
        <name>Mn(2+)</name>
        <dbReference type="ChEBI" id="CHEBI:29035"/>
        <label>2</label>
    </ligand>
</feature>
<dbReference type="NCBIfam" id="TIGR03404">
    <property type="entry name" value="bicupin_oxalic"/>
    <property type="match status" value="1"/>
</dbReference>
<dbReference type="InterPro" id="IPR011051">
    <property type="entry name" value="RmlC_Cupin_sf"/>
</dbReference>
<feature type="binding site" evidence="3">
    <location>
        <position position="379"/>
    </location>
    <ligand>
        <name>Mn(2+)</name>
        <dbReference type="ChEBI" id="CHEBI:29035"/>
        <label>2</label>
    </ligand>
</feature>
<dbReference type="CDD" id="cd20305">
    <property type="entry name" value="cupin_OxDC_C"/>
    <property type="match status" value="1"/>
</dbReference>